<feature type="domain" description="Protein kinase" evidence="9">
    <location>
        <begin position="17"/>
        <end position="275"/>
    </location>
</feature>
<dbReference type="Pfam" id="PF00069">
    <property type="entry name" value="Pkinase"/>
    <property type="match status" value="1"/>
</dbReference>
<dbReference type="InterPro" id="IPR000719">
    <property type="entry name" value="Prot_kinase_dom"/>
</dbReference>
<keyword evidence="3" id="KW-0808">Transferase</keyword>
<protein>
    <recommendedName>
        <fullName evidence="1">non-specific serine/threonine protein kinase</fullName>
        <ecNumber evidence="1">2.7.11.1</ecNumber>
    </recommendedName>
</protein>
<dbReference type="EMBL" id="CP159872">
    <property type="protein sequence ID" value="XCM83726.1"/>
    <property type="molecule type" value="Genomic_DNA"/>
</dbReference>
<name>A0AAU8K8E7_9ACTN</name>
<dbReference type="AlphaFoldDB" id="A0AAU8K8E7"/>
<proteinExistence type="predicted"/>
<evidence type="ECO:0000256" key="4">
    <source>
        <dbReference type="ARBA" id="ARBA00022741"/>
    </source>
</evidence>
<evidence type="ECO:0000256" key="2">
    <source>
        <dbReference type="ARBA" id="ARBA00022527"/>
    </source>
</evidence>
<accession>A0AAU8K8E7</accession>
<gene>
    <name evidence="10" type="ORF">ABWK59_34775</name>
</gene>
<dbReference type="PROSITE" id="PS50011">
    <property type="entry name" value="PROTEIN_KINASE_DOM"/>
    <property type="match status" value="1"/>
</dbReference>
<dbReference type="InterPro" id="IPR011009">
    <property type="entry name" value="Kinase-like_dom_sf"/>
</dbReference>
<dbReference type="Gene3D" id="3.30.200.20">
    <property type="entry name" value="Phosphorylase Kinase, domain 1"/>
    <property type="match status" value="1"/>
</dbReference>
<dbReference type="PROSITE" id="PS00108">
    <property type="entry name" value="PROTEIN_KINASE_ST"/>
    <property type="match status" value="1"/>
</dbReference>
<keyword evidence="6 7" id="KW-0067">ATP-binding</keyword>
<evidence type="ECO:0000259" key="9">
    <source>
        <dbReference type="PROSITE" id="PS50011"/>
    </source>
</evidence>
<dbReference type="CDD" id="cd14014">
    <property type="entry name" value="STKc_PknB_like"/>
    <property type="match status" value="1"/>
</dbReference>
<dbReference type="PANTHER" id="PTHR43289">
    <property type="entry name" value="MITOGEN-ACTIVATED PROTEIN KINASE KINASE KINASE 20-RELATED"/>
    <property type="match status" value="1"/>
</dbReference>
<evidence type="ECO:0000256" key="5">
    <source>
        <dbReference type="ARBA" id="ARBA00022777"/>
    </source>
</evidence>
<keyword evidence="5 10" id="KW-0418">Kinase</keyword>
<dbReference type="PANTHER" id="PTHR43289:SF6">
    <property type="entry name" value="SERINE_THREONINE-PROTEIN KINASE NEKL-3"/>
    <property type="match status" value="1"/>
</dbReference>
<reference evidence="10" key="1">
    <citation type="submission" date="2024-06" db="EMBL/GenBank/DDBJ databases">
        <title>The genome sequences of Kitasatospora sp. strain HUAS MG31.</title>
        <authorList>
            <person name="Mo P."/>
        </authorList>
    </citation>
    <scope>NUCLEOTIDE SEQUENCE</scope>
    <source>
        <strain evidence="10">HUAS MG31</strain>
    </source>
</reference>
<feature type="region of interest" description="Disordered" evidence="8">
    <location>
        <begin position="290"/>
        <end position="328"/>
    </location>
</feature>
<dbReference type="SUPFAM" id="SSF56112">
    <property type="entry name" value="Protein kinase-like (PK-like)"/>
    <property type="match status" value="1"/>
</dbReference>
<evidence type="ECO:0000256" key="6">
    <source>
        <dbReference type="ARBA" id="ARBA00022840"/>
    </source>
</evidence>
<dbReference type="Gene3D" id="1.10.510.10">
    <property type="entry name" value="Transferase(Phosphotransferase) domain 1"/>
    <property type="match status" value="1"/>
</dbReference>
<evidence type="ECO:0000256" key="3">
    <source>
        <dbReference type="ARBA" id="ARBA00022679"/>
    </source>
</evidence>
<dbReference type="PROSITE" id="PS00107">
    <property type="entry name" value="PROTEIN_KINASE_ATP"/>
    <property type="match status" value="1"/>
</dbReference>
<dbReference type="SMART" id="SM00220">
    <property type="entry name" value="S_TKc"/>
    <property type="match status" value="1"/>
</dbReference>
<dbReference type="InterPro" id="IPR008271">
    <property type="entry name" value="Ser/Thr_kinase_AS"/>
</dbReference>
<dbReference type="EC" id="2.7.11.1" evidence="1"/>
<evidence type="ECO:0000256" key="7">
    <source>
        <dbReference type="PROSITE-ProRule" id="PRU10141"/>
    </source>
</evidence>
<feature type="binding site" evidence="7">
    <location>
        <position position="46"/>
    </location>
    <ligand>
        <name>ATP</name>
        <dbReference type="ChEBI" id="CHEBI:30616"/>
    </ligand>
</feature>
<dbReference type="GO" id="GO:0005524">
    <property type="term" value="F:ATP binding"/>
    <property type="evidence" value="ECO:0007669"/>
    <property type="project" value="UniProtKB-UniRule"/>
</dbReference>
<keyword evidence="2" id="KW-0723">Serine/threonine-protein kinase</keyword>
<dbReference type="GO" id="GO:0004674">
    <property type="term" value="F:protein serine/threonine kinase activity"/>
    <property type="evidence" value="ECO:0007669"/>
    <property type="project" value="UniProtKB-KW"/>
</dbReference>
<organism evidence="10">
    <name type="scientific">Kitasatospora camelliae</name>
    <dbReference type="NCBI Taxonomy" id="3156397"/>
    <lineage>
        <taxon>Bacteria</taxon>
        <taxon>Bacillati</taxon>
        <taxon>Actinomycetota</taxon>
        <taxon>Actinomycetes</taxon>
        <taxon>Kitasatosporales</taxon>
        <taxon>Streptomycetaceae</taxon>
        <taxon>Kitasatospora</taxon>
    </lineage>
</organism>
<dbReference type="RefSeq" id="WP_354644663.1">
    <property type="nucleotide sequence ID" value="NZ_CP159872.1"/>
</dbReference>
<dbReference type="KEGG" id="kcm:ABWK59_34775"/>
<evidence type="ECO:0000256" key="8">
    <source>
        <dbReference type="SAM" id="MobiDB-lite"/>
    </source>
</evidence>
<dbReference type="InterPro" id="IPR017441">
    <property type="entry name" value="Protein_kinase_ATP_BS"/>
</dbReference>
<evidence type="ECO:0000313" key="10">
    <source>
        <dbReference type="EMBL" id="XCM83726.1"/>
    </source>
</evidence>
<keyword evidence="4 7" id="KW-0547">Nucleotide-binding</keyword>
<evidence type="ECO:0000256" key="1">
    <source>
        <dbReference type="ARBA" id="ARBA00012513"/>
    </source>
</evidence>
<sequence>MTHGPARTIGDVVAGRFELRERLGAGGMGTVWRAHDPALERDVALKEMRSSGHDDPERAALMRERALREAKALARINHPGAVTIYEVVDDQPYPWLVMEFVDGTPLDTLLRAGALTPLRAARIGVDVLSALRAAHAAGILHRDVKPANVLIRPDGSAVLTDFGIAALQGSQTLTATGDLIGSPEYIAPELIRRGDAQAGTASDLWSLGVLLYVCVEGRNPMRRDSVWEVLVAVCDDPVPPPLRAGPLAPVITALLTRDPGGRPDADETARALTAVRDDLPTPVETTTLADARVSLTRDGEPTRPLTPRASGTDPQPVPSAAIEPVRPGRPVPVHKRRLTWVLLTVVALVAAGAGLYSTLPDVRTTGTAPAGPTVIVTPSGSPTPTPSASGLWIAQLSTIPHSADQAARETELLATQRQIPGARLLNSDDWKSLQPGYWVIYTTGNFSDGDSALAFCAQYGRSKCVGRYLSQDTADGLFICLPSPGTGQSSGREGCRRP</sequence>